<reference evidence="1 2" key="1">
    <citation type="journal article" date="2018" name="J. Microbiol.">
        <title>Baekduia soli gen. nov., sp. nov., a novel bacterium isolated from the soil of Baekdu Mountain and proposal of a novel family name, Baekduiaceae fam. nov.</title>
        <authorList>
            <person name="An D.S."/>
            <person name="Siddiqi M.Z."/>
            <person name="Kim K.H."/>
            <person name="Yu H.S."/>
            <person name="Im W.T."/>
        </authorList>
    </citation>
    <scope>NUCLEOTIDE SEQUENCE [LARGE SCALE GENOMIC DNA]</scope>
    <source>
        <strain evidence="1 2">BR7-21</strain>
    </source>
</reference>
<name>A0A5B8U8D9_9ACTN</name>
<dbReference type="AlphaFoldDB" id="A0A5B8U8D9"/>
<organism evidence="1 2">
    <name type="scientific">Baekduia soli</name>
    <dbReference type="NCBI Taxonomy" id="496014"/>
    <lineage>
        <taxon>Bacteria</taxon>
        <taxon>Bacillati</taxon>
        <taxon>Actinomycetota</taxon>
        <taxon>Thermoleophilia</taxon>
        <taxon>Solirubrobacterales</taxon>
        <taxon>Baekduiaceae</taxon>
        <taxon>Baekduia</taxon>
    </lineage>
</organism>
<dbReference type="RefSeq" id="WP_146921738.1">
    <property type="nucleotide sequence ID" value="NZ_CP042430.1"/>
</dbReference>
<dbReference type="Gene3D" id="3.30.70.60">
    <property type="match status" value="1"/>
</dbReference>
<keyword evidence="2" id="KW-1185">Reference proteome</keyword>
<dbReference type="InterPro" id="IPR014717">
    <property type="entry name" value="Transl_elong_EF1B/ribsomal_bS6"/>
</dbReference>
<protein>
    <submittedName>
        <fullName evidence="1">Uncharacterized protein</fullName>
    </submittedName>
</protein>
<dbReference type="KEGG" id="bsol:FSW04_18570"/>
<proteinExistence type="predicted"/>
<sequence>MTARDRTVLIVVGLLALTAAFWMLILSPRRKEASDVTVQVTSAQQRLDTARASLASGQAAKRHYAADYTTVVRLGKSVPVDADVPSLVYQLEHTAHDHHVDFRTIKLNSGAVAAAPAASTAGLTSTTSPSVLPPGATVGAAGFPTMPFSFDFNGSFFNMQRFLKSLDDLTSVDGKSIAVKGRLLTVDGVSLTAGPKGFPQIDANVAVTAYLLPTDEGLTAGATIPASGTSSTATTPVTASLIGNK</sequence>
<evidence type="ECO:0000313" key="1">
    <source>
        <dbReference type="EMBL" id="QEC49376.1"/>
    </source>
</evidence>
<dbReference type="EMBL" id="CP042430">
    <property type="protein sequence ID" value="QEC49376.1"/>
    <property type="molecule type" value="Genomic_DNA"/>
</dbReference>
<gene>
    <name evidence="1" type="ORF">FSW04_18570</name>
</gene>
<dbReference type="Proteomes" id="UP000321805">
    <property type="component" value="Chromosome"/>
</dbReference>
<evidence type="ECO:0000313" key="2">
    <source>
        <dbReference type="Proteomes" id="UP000321805"/>
    </source>
</evidence>
<dbReference type="OrthoDB" id="5243940at2"/>
<accession>A0A5B8U8D9</accession>